<dbReference type="InterPro" id="IPR035418">
    <property type="entry name" value="AraC-bd_2"/>
</dbReference>
<protein>
    <submittedName>
        <fullName evidence="5">AraC family transcriptional regulator</fullName>
    </submittedName>
</protein>
<dbReference type="SUPFAM" id="SSF46689">
    <property type="entry name" value="Homeodomain-like"/>
    <property type="match status" value="1"/>
</dbReference>
<evidence type="ECO:0000256" key="1">
    <source>
        <dbReference type="ARBA" id="ARBA00023015"/>
    </source>
</evidence>
<dbReference type="Gene3D" id="1.10.10.60">
    <property type="entry name" value="Homeodomain-like"/>
    <property type="match status" value="1"/>
</dbReference>
<keyword evidence="3" id="KW-0804">Transcription</keyword>
<dbReference type="AlphaFoldDB" id="A0A4R7PDH5"/>
<evidence type="ECO:0000256" key="3">
    <source>
        <dbReference type="ARBA" id="ARBA00023163"/>
    </source>
</evidence>
<dbReference type="EMBL" id="SOBT01000008">
    <property type="protein sequence ID" value="TDU32225.1"/>
    <property type="molecule type" value="Genomic_DNA"/>
</dbReference>
<name>A0A4R7PDH5_9GAMM</name>
<dbReference type="GO" id="GO:0043565">
    <property type="term" value="F:sequence-specific DNA binding"/>
    <property type="evidence" value="ECO:0007669"/>
    <property type="project" value="InterPro"/>
</dbReference>
<dbReference type="RefSeq" id="WP_162851103.1">
    <property type="nucleotide sequence ID" value="NZ_MWIN01000050.1"/>
</dbReference>
<keyword evidence="2" id="KW-0238">DNA-binding</keyword>
<dbReference type="PROSITE" id="PS01124">
    <property type="entry name" value="HTH_ARAC_FAMILY_2"/>
    <property type="match status" value="1"/>
</dbReference>
<evidence type="ECO:0000259" key="4">
    <source>
        <dbReference type="PROSITE" id="PS01124"/>
    </source>
</evidence>
<evidence type="ECO:0000313" key="6">
    <source>
        <dbReference type="Proteomes" id="UP000295341"/>
    </source>
</evidence>
<proteinExistence type="predicted"/>
<dbReference type="GO" id="GO:0003700">
    <property type="term" value="F:DNA-binding transcription factor activity"/>
    <property type="evidence" value="ECO:0007669"/>
    <property type="project" value="InterPro"/>
</dbReference>
<keyword evidence="6" id="KW-1185">Reference proteome</keyword>
<dbReference type="PANTHER" id="PTHR46796:SF6">
    <property type="entry name" value="ARAC SUBFAMILY"/>
    <property type="match status" value="1"/>
</dbReference>
<accession>A0A4R7PDH5</accession>
<dbReference type="InterPro" id="IPR009057">
    <property type="entry name" value="Homeodomain-like_sf"/>
</dbReference>
<gene>
    <name evidence="5" type="ORF">DFR24_1614</name>
</gene>
<organism evidence="5 6">
    <name type="scientific">Panacagrimonas perspica</name>
    <dbReference type="NCBI Taxonomy" id="381431"/>
    <lineage>
        <taxon>Bacteria</taxon>
        <taxon>Pseudomonadati</taxon>
        <taxon>Pseudomonadota</taxon>
        <taxon>Gammaproteobacteria</taxon>
        <taxon>Nevskiales</taxon>
        <taxon>Nevskiaceae</taxon>
        <taxon>Panacagrimonas</taxon>
    </lineage>
</organism>
<feature type="domain" description="HTH araC/xylS-type" evidence="4">
    <location>
        <begin position="213"/>
        <end position="314"/>
    </location>
</feature>
<reference evidence="5 6" key="1">
    <citation type="submission" date="2019-03" db="EMBL/GenBank/DDBJ databases">
        <title>Genomic Encyclopedia of Type Strains, Phase IV (KMG-IV): sequencing the most valuable type-strain genomes for metagenomic binning, comparative biology and taxonomic classification.</title>
        <authorList>
            <person name="Goeker M."/>
        </authorList>
    </citation>
    <scope>NUCLEOTIDE SEQUENCE [LARGE SCALE GENOMIC DNA]</scope>
    <source>
        <strain evidence="5 6">DSM 26377</strain>
    </source>
</reference>
<dbReference type="PANTHER" id="PTHR46796">
    <property type="entry name" value="HTH-TYPE TRANSCRIPTIONAL ACTIVATOR RHAS-RELATED"/>
    <property type="match status" value="1"/>
</dbReference>
<sequence length="318" mass="35192">MLQVLTTEHVAPRQRVAFWQEMVSQTFVQAHCESTIGEAFRGSIATDAFAQTEISRIDAGQQRIDRRASDIARACKPRFYLCYQAAGHARVRERNIENVLSPGDLILLDNCEPYSVEYQDAVTEIVLHVPHDVLRQRFGSPECVLGRKIEGAHGGLARVAGEFLMSCASHAESLGDVQRRAIAESALNLFTGVLAEAAGGKSDAGTQQAVLLARIKQHLRERLSDPALDLHGVAASAGVSVRYLSRLFQLDGTSFGRYLLQQRIERCRQDLQNPALRHQRVGEIALRAGFNDFAHFSRVFRAAVGRSPTEYRADASTH</sequence>
<comment type="caution">
    <text evidence="5">The sequence shown here is derived from an EMBL/GenBank/DDBJ whole genome shotgun (WGS) entry which is preliminary data.</text>
</comment>
<dbReference type="InterPro" id="IPR050204">
    <property type="entry name" value="AraC_XylS_family_regulators"/>
</dbReference>
<dbReference type="SMART" id="SM00342">
    <property type="entry name" value="HTH_ARAC"/>
    <property type="match status" value="1"/>
</dbReference>
<evidence type="ECO:0000256" key="2">
    <source>
        <dbReference type="ARBA" id="ARBA00023125"/>
    </source>
</evidence>
<dbReference type="InterPro" id="IPR020449">
    <property type="entry name" value="Tscrpt_reg_AraC-type_HTH"/>
</dbReference>
<evidence type="ECO:0000313" key="5">
    <source>
        <dbReference type="EMBL" id="TDU32225.1"/>
    </source>
</evidence>
<dbReference type="PRINTS" id="PR00032">
    <property type="entry name" value="HTHARAC"/>
</dbReference>
<keyword evidence="1" id="KW-0805">Transcription regulation</keyword>
<dbReference type="Proteomes" id="UP000295341">
    <property type="component" value="Unassembled WGS sequence"/>
</dbReference>
<dbReference type="Pfam" id="PF12833">
    <property type="entry name" value="HTH_18"/>
    <property type="match status" value="1"/>
</dbReference>
<dbReference type="InterPro" id="IPR018060">
    <property type="entry name" value="HTH_AraC"/>
</dbReference>
<dbReference type="Pfam" id="PF14525">
    <property type="entry name" value="AraC_binding_2"/>
    <property type="match status" value="1"/>
</dbReference>